<sequence>MARTAPEPLGSPLPLAAAPMAGGATTPRLAAAVAEAGAFAFLAGGYKTPEALAAEIAEVRRTGAAFGVNLFAPGTTEIDDADLRRYARELQPEAERYGLDLSQATPVHDDDQWADKLDLLLADPVPVVSVTFGLPRPAEVAALRRAGSQVLVTVTTVEEAQAAADVGADALVVQGSSAGGHSGTHDPLRPITETPTAELTRGVVATTGLPVIAAGGVDGPRAVAELLAAGASAVAVGTLLLRTDESGASRTHKDALADPQFPDTVITRAFTGRPARSLRNRFADRYSATGPAGYPAVHHLTRALRQAAAAAGDPHGLHLWAGTGFRSATTGPARAVVDRLAEFL</sequence>
<evidence type="ECO:0000256" key="1">
    <source>
        <dbReference type="ARBA" id="ARBA00001917"/>
    </source>
</evidence>
<dbReference type="GO" id="GO:0006207">
    <property type="term" value="P:'de novo' pyrimidine nucleobase biosynthetic process"/>
    <property type="evidence" value="ECO:0007669"/>
    <property type="project" value="InterPro"/>
</dbReference>
<evidence type="ECO:0000256" key="4">
    <source>
        <dbReference type="ARBA" id="ARBA00022630"/>
    </source>
</evidence>
<keyword evidence="3" id="KW-0216">Detoxification</keyword>
<dbReference type="InterPro" id="IPR013785">
    <property type="entry name" value="Aldolase_TIM"/>
</dbReference>
<evidence type="ECO:0000256" key="9">
    <source>
        <dbReference type="ARBA" id="ARBA00049401"/>
    </source>
</evidence>
<dbReference type="GO" id="GO:0016627">
    <property type="term" value="F:oxidoreductase activity, acting on the CH-CH group of donors"/>
    <property type="evidence" value="ECO:0007669"/>
    <property type="project" value="InterPro"/>
</dbReference>
<dbReference type="PROSITE" id="PS00912">
    <property type="entry name" value="DHODEHASE_2"/>
    <property type="match status" value="1"/>
</dbReference>
<protein>
    <recommendedName>
        <fullName evidence="8">Propionate 3-nitronate monooxygenase</fullName>
    </recommendedName>
</protein>
<organism evidence="10 11">
    <name type="scientific">Geodermatophilus siccatus</name>
    <dbReference type="NCBI Taxonomy" id="1137991"/>
    <lineage>
        <taxon>Bacteria</taxon>
        <taxon>Bacillati</taxon>
        <taxon>Actinomycetota</taxon>
        <taxon>Actinomycetes</taxon>
        <taxon>Geodermatophilales</taxon>
        <taxon>Geodermatophilaceae</taxon>
        <taxon>Geodermatophilus</taxon>
    </lineage>
</organism>
<evidence type="ECO:0000256" key="2">
    <source>
        <dbReference type="ARBA" id="ARBA00009881"/>
    </source>
</evidence>
<dbReference type="Proteomes" id="UP000198680">
    <property type="component" value="Unassembled WGS sequence"/>
</dbReference>
<dbReference type="STRING" id="1137991.SAMN05660642_02140"/>
<comment type="cofactor">
    <cofactor evidence="1">
        <name>FMN</name>
        <dbReference type="ChEBI" id="CHEBI:58210"/>
    </cofactor>
</comment>
<dbReference type="EMBL" id="FNHE01000004">
    <property type="protein sequence ID" value="SDM28520.1"/>
    <property type="molecule type" value="Genomic_DNA"/>
</dbReference>
<evidence type="ECO:0000256" key="5">
    <source>
        <dbReference type="ARBA" id="ARBA00022643"/>
    </source>
</evidence>
<evidence type="ECO:0000313" key="10">
    <source>
        <dbReference type="EMBL" id="SDM28520.1"/>
    </source>
</evidence>
<keyword evidence="6" id="KW-0560">Oxidoreductase</keyword>
<dbReference type="InterPro" id="IPR004136">
    <property type="entry name" value="NMO"/>
</dbReference>
<dbReference type="RefSeq" id="WP_091217456.1">
    <property type="nucleotide sequence ID" value="NZ_FNHE01000004.1"/>
</dbReference>
<gene>
    <name evidence="10" type="ORF">SAMN05660642_02140</name>
</gene>
<dbReference type="InterPro" id="IPR001295">
    <property type="entry name" value="Dihydroorotate_DH_CS"/>
</dbReference>
<evidence type="ECO:0000256" key="6">
    <source>
        <dbReference type="ARBA" id="ARBA00023002"/>
    </source>
</evidence>
<evidence type="ECO:0000256" key="8">
    <source>
        <dbReference type="ARBA" id="ARBA00031155"/>
    </source>
</evidence>
<dbReference type="GO" id="GO:0018580">
    <property type="term" value="F:nitronate monooxygenase activity"/>
    <property type="evidence" value="ECO:0007669"/>
    <property type="project" value="InterPro"/>
</dbReference>
<dbReference type="SUPFAM" id="SSF51412">
    <property type="entry name" value="Inosine monophosphate dehydrogenase (IMPDH)"/>
    <property type="match status" value="1"/>
</dbReference>
<dbReference type="PANTHER" id="PTHR42747">
    <property type="entry name" value="NITRONATE MONOOXYGENASE-RELATED"/>
    <property type="match status" value="1"/>
</dbReference>
<dbReference type="Pfam" id="PF03060">
    <property type="entry name" value="NMO"/>
    <property type="match status" value="1"/>
</dbReference>
<dbReference type="Gene3D" id="3.20.20.70">
    <property type="entry name" value="Aldolase class I"/>
    <property type="match status" value="1"/>
</dbReference>
<keyword evidence="7" id="KW-0503">Monooxygenase</keyword>
<dbReference type="CDD" id="cd04730">
    <property type="entry name" value="NPD_like"/>
    <property type="match status" value="1"/>
</dbReference>
<keyword evidence="11" id="KW-1185">Reference proteome</keyword>
<evidence type="ECO:0000313" key="11">
    <source>
        <dbReference type="Proteomes" id="UP000198680"/>
    </source>
</evidence>
<dbReference type="AlphaFoldDB" id="A0A1G9RZT8"/>
<dbReference type="PANTHER" id="PTHR42747:SF3">
    <property type="entry name" value="NITRONATE MONOOXYGENASE-RELATED"/>
    <property type="match status" value="1"/>
</dbReference>
<name>A0A1G9RZT8_9ACTN</name>
<keyword evidence="5" id="KW-0288">FMN</keyword>
<comment type="similarity">
    <text evidence="2">Belongs to the nitronate monooxygenase family. NMO class I subfamily.</text>
</comment>
<evidence type="ECO:0000256" key="7">
    <source>
        <dbReference type="ARBA" id="ARBA00023033"/>
    </source>
</evidence>
<accession>A0A1G9RZT8</accession>
<proteinExistence type="inferred from homology"/>
<evidence type="ECO:0000256" key="3">
    <source>
        <dbReference type="ARBA" id="ARBA00022575"/>
    </source>
</evidence>
<keyword evidence="4" id="KW-0285">Flavoprotein</keyword>
<comment type="catalytic activity">
    <reaction evidence="9">
        <text>3 propionate 3-nitronate + 3 O2 + H2O = 3 3-oxopropanoate + 2 nitrate + nitrite + H2O2 + 3 H(+)</text>
        <dbReference type="Rhea" id="RHEA:57332"/>
        <dbReference type="ChEBI" id="CHEBI:15377"/>
        <dbReference type="ChEBI" id="CHEBI:15378"/>
        <dbReference type="ChEBI" id="CHEBI:15379"/>
        <dbReference type="ChEBI" id="CHEBI:16240"/>
        <dbReference type="ChEBI" id="CHEBI:16301"/>
        <dbReference type="ChEBI" id="CHEBI:17632"/>
        <dbReference type="ChEBI" id="CHEBI:33190"/>
        <dbReference type="ChEBI" id="CHEBI:136067"/>
    </reaction>
</comment>
<dbReference type="OrthoDB" id="9778912at2"/>
<dbReference type="GO" id="GO:0009636">
    <property type="term" value="P:response to toxic substance"/>
    <property type="evidence" value="ECO:0007669"/>
    <property type="project" value="UniProtKB-KW"/>
</dbReference>
<reference evidence="11" key="1">
    <citation type="submission" date="2016-10" db="EMBL/GenBank/DDBJ databases">
        <authorList>
            <person name="Varghese N."/>
            <person name="Submissions S."/>
        </authorList>
    </citation>
    <scope>NUCLEOTIDE SEQUENCE [LARGE SCALE GENOMIC DNA]</scope>
    <source>
        <strain evidence="11">DSM 45419</strain>
    </source>
</reference>